<accession>A0A6S6PC15</accession>
<dbReference type="InterPro" id="IPR057037">
    <property type="entry name" value="TPR_rep_actino"/>
</dbReference>
<gene>
    <name evidence="4" type="ORF">NIIDNTM18_48040</name>
</gene>
<evidence type="ECO:0000313" key="4">
    <source>
        <dbReference type="EMBL" id="BCI55526.1"/>
    </source>
</evidence>
<dbReference type="Proteomes" id="UP000515734">
    <property type="component" value="Chromosome"/>
</dbReference>
<organism evidence="4 5">
    <name type="scientific">Mycolicibacterium litorale</name>
    <dbReference type="NCBI Taxonomy" id="758802"/>
    <lineage>
        <taxon>Bacteria</taxon>
        <taxon>Bacillati</taxon>
        <taxon>Actinomycetota</taxon>
        <taxon>Actinomycetes</taxon>
        <taxon>Mycobacteriales</taxon>
        <taxon>Mycobacteriaceae</taxon>
        <taxon>Mycolicibacterium</taxon>
    </lineage>
</organism>
<feature type="region of interest" description="Disordered" evidence="1">
    <location>
        <begin position="200"/>
        <end position="245"/>
    </location>
</feature>
<dbReference type="AlphaFoldDB" id="A0A6S6PC15"/>
<dbReference type="Pfam" id="PF23275">
    <property type="entry name" value="TPR_23"/>
    <property type="match status" value="1"/>
</dbReference>
<dbReference type="InterPro" id="IPR043796">
    <property type="entry name" value="ESX-1_EspA/EspE-like"/>
</dbReference>
<feature type="compositionally biased region" description="Acidic residues" evidence="1">
    <location>
        <begin position="219"/>
        <end position="233"/>
    </location>
</feature>
<feature type="domain" description="ESX-1 secretion-associated protein EspA/EspE-like" evidence="2">
    <location>
        <begin position="51"/>
        <end position="132"/>
    </location>
</feature>
<evidence type="ECO:0000256" key="1">
    <source>
        <dbReference type="SAM" id="MobiDB-lite"/>
    </source>
</evidence>
<protein>
    <submittedName>
        <fullName evidence="4">Uncharacterized protein</fullName>
    </submittedName>
</protein>
<proteinExistence type="predicted"/>
<evidence type="ECO:0000313" key="5">
    <source>
        <dbReference type="Proteomes" id="UP000515734"/>
    </source>
</evidence>
<dbReference type="EMBL" id="AP023287">
    <property type="protein sequence ID" value="BCI55526.1"/>
    <property type="molecule type" value="Genomic_DNA"/>
</dbReference>
<sequence>MHIARSGRICGTEVVRGTGYWANDVATRWGGAPVSALDGFYTTWNNARQTFGQGTPQPGTDFDKSPQLATLGAGLDAAAPGSKWSGAAATNYGTANTDHQKVFTQLAELDRKLAQQVDQSAQVVATGRQNLDQVRQWVTDAANSVPPGKQRDMFLMQIANKGLGQLTEVVQKTNAESNTVAQNIAKLGPEFDALTREQKFGNGEKDEKGDVDALGNEKEAEEESPSEQGEADSEALQNGELTPEQRERLVTNTTLTPEQQAALDNGNLTLPPEQMSYLQGYSRAFGDKTPAEVKAIMDKAGPDGSRVADVFQLASNENIKTGLPETQPPSIDGPASGGKHALPDGILKVLDGPAMTQPMSSGVFEDGRWVVPPEPTGPLQPTPGLNDLATIVQAGNRDLQEGTALDSGLMSKSQEILAQSNQWPIPHAPGPGVDPMQDGPRWYHENVDPTLQNMFNALNTDSTVIHESVTGHGAQEFLDDMTQHQWQDNGLAAGGLFDWVSADAANDPTGRAAETAHALAEYTSQFDNRLLNLPGTDNLSLGQVNPELTRDWSRAFAPYLDDMVGMNVSGNEARFPPLDGIDEQPLKTRALMSVMYSDPEASEVMFSSANSFTEQYIERAANSITDSDPTSDNAAMKMAGKLQGALDLGSFDEKHDLLGDARQAVQESYDRRSRLYDLFSGAVGETSTQGGFASLLSPYLKEAVIGAPPDPNAEEPTATPRSDFPIQARLAEALLAQQVGNPDIQQWLNEKLGDKEHFNIPPSKIDPDGYTEYYNKITSYFTGIFGADKLMDNYWETYSSAYLDAHGK</sequence>
<name>A0A6S6PC15_9MYCO</name>
<evidence type="ECO:0000259" key="3">
    <source>
        <dbReference type="Pfam" id="PF23275"/>
    </source>
</evidence>
<evidence type="ECO:0000259" key="2">
    <source>
        <dbReference type="Pfam" id="PF18879"/>
    </source>
</evidence>
<feature type="compositionally biased region" description="Basic and acidic residues" evidence="1">
    <location>
        <begin position="200"/>
        <end position="218"/>
    </location>
</feature>
<dbReference type="Pfam" id="PF18879">
    <property type="entry name" value="EspA_EspE"/>
    <property type="match status" value="1"/>
</dbReference>
<feature type="domain" description="TPR repeat" evidence="3">
    <location>
        <begin position="252"/>
        <end position="499"/>
    </location>
</feature>
<reference evidence="4 5" key="1">
    <citation type="submission" date="2020-07" db="EMBL/GenBank/DDBJ databases">
        <title>Complete genome sequence of Mycolicibacterium litorale like strain isolated from cardiac implantable electronic device infection.</title>
        <authorList>
            <person name="Fukano H."/>
            <person name="Miyama H."/>
            <person name="Hoshino Y."/>
        </authorList>
    </citation>
    <scope>NUCLEOTIDE SEQUENCE [LARGE SCALE GENOMIC DNA]</scope>
    <source>
        <strain evidence="4 5">NIIDNTM18</strain>
    </source>
</reference>